<comment type="caution">
    <text evidence="7">The sequence shown here is derived from an EMBL/GenBank/DDBJ whole genome shotgun (WGS) entry which is preliminary data.</text>
</comment>
<feature type="transmembrane region" description="Helical" evidence="6">
    <location>
        <begin position="313"/>
        <end position="333"/>
    </location>
</feature>
<feature type="transmembrane region" description="Helical" evidence="6">
    <location>
        <begin position="111"/>
        <end position="135"/>
    </location>
</feature>
<dbReference type="AlphaFoldDB" id="A0A010ZS23"/>
<dbReference type="NCBIfam" id="NF008630">
    <property type="entry name" value="PRK11618.1"/>
    <property type="match status" value="1"/>
</dbReference>
<feature type="transmembrane region" description="Helical" evidence="6">
    <location>
        <begin position="272"/>
        <end position="301"/>
    </location>
</feature>
<keyword evidence="5 6" id="KW-0472">Membrane</keyword>
<protein>
    <submittedName>
        <fullName evidence="7">Permease component of ribose/xylose/arabinose/galactoside ABC-type transporter</fullName>
    </submittedName>
</protein>
<dbReference type="PANTHER" id="PTHR32196">
    <property type="entry name" value="ABC TRANSPORTER PERMEASE PROTEIN YPHD-RELATED-RELATED"/>
    <property type="match status" value="1"/>
</dbReference>
<accession>A0A010ZS23</accession>
<proteinExistence type="predicted"/>
<dbReference type="PANTHER" id="PTHR32196:SF63">
    <property type="entry name" value="INNER MEMBRANE ABC TRANSPORTER PERMEASE PROTEIN YJFF"/>
    <property type="match status" value="1"/>
</dbReference>
<name>A0A010ZS23_9ACTN</name>
<evidence type="ECO:0000256" key="1">
    <source>
        <dbReference type="ARBA" id="ARBA00004651"/>
    </source>
</evidence>
<keyword evidence="8" id="KW-1185">Reference proteome</keyword>
<gene>
    <name evidence="7" type="ORF">CryarDRAFT_2578</name>
</gene>
<evidence type="ECO:0000256" key="6">
    <source>
        <dbReference type="SAM" id="Phobius"/>
    </source>
</evidence>
<dbReference type="InterPro" id="IPR001851">
    <property type="entry name" value="ABC_transp_permease"/>
</dbReference>
<feature type="transmembrane region" description="Helical" evidence="6">
    <location>
        <begin position="58"/>
        <end position="81"/>
    </location>
</feature>
<feature type="transmembrane region" description="Helical" evidence="6">
    <location>
        <begin position="233"/>
        <end position="252"/>
    </location>
</feature>
<evidence type="ECO:0000256" key="3">
    <source>
        <dbReference type="ARBA" id="ARBA00022692"/>
    </source>
</evidence>
<dbReference type="Proteomes" id="UP000021053">
    <property type="component" value="Unassembled WGS sequence"/>
</dbReference>
<dbReference type="OrthoDB" id="9808136at2"/>
<dbReference type="GO" id="GO:0022857">
    <property type="term" value="F:transmembrane transporter activity"/>
    <property type="evidence" value="ECO:0007669"/>
    <property type="project" value="InterPro"/>
</dbReference>
<dbReference type="CDD" id="cd06579">
    <property type="entry name" value="TM_PBP1_transp_AraH_like"/>
    <property type="match status" value="1"/>
</dbReference>
<evidence type="ECO:0000256" key="2">
    <source>
        <dbReference type="ARBA" id="ARBA00022475"/>
    </source>
</evidence>
<keyword evidence="2" id="KW-1003">Cell membrane</keyword>
<dbReference type="EMBL" id="JFBT01000001">
    <property type="protein sequence ID" value="EXG81464.1"/>
    <property type="molecule type" value="Genomic_DNA"/>
</dbReference>
<evidence type="ECO:0000256" key="4">
    <source>
        <dbReference type="ARBA" id="ARBA00022989"/>
    </source>
</evidence>
<evidence type="ECO:0000256" key="5">
    <source>
        <dbReference type="ARBA" id="ARBA00023136"/>
    </source>
</evidence>
<evidence type="ECO:0000313" key="7">
    <source>
        <dbReference type="EMBL" id="EXG81464.1"/>
    </source>
</evidence>
<keyword evidence="4 6" id="KW-1133">Transmembrane helix</keyword>
<comment type="subcellular location">
    <subcellularLocation>
        <location evidence="1">Cell membrane</location>
        <topology evidence="1">Multi-pass membrane protein</topology>
    </subcellularLocation>
</comment>
<sequence length="339" mass="35657">MTTMTTQSPSPVERPKVARARRYGLNTRYVPVLATLVLFGLMYGIGIANYEGFSDTQVLLNVFIDNAHLLTVAIGMTFVILSGGIDLSVGSVLALGTVIAATLLKAGWNPFVVILIVLVVGALIGLAQGAIIHFFDIQPFIATLAGLFLARGIAQLISTKAVGITDEFWTTTATERIHFGGFRLSPSAVIAIVLAIAAALALAYTRFGRNTYAVGGNAQSAELMGLPVARTRVLVYTLSGLCAALGGVLYSFETPTGNSLTGTGMELDAIAAVVIGGTLLTGGSGFLAGTVLGVLVLGLIQTMITFQGTLSSWWTRIFIAGLLFAFILLQRIVTRREPT</sequence>
<feature type="transmembrane region" description="Helical" evidence="6">
    <location>
        <begin position="29"/>
        <end position="46"/>
    </location>
</feature>
<evidence type="ECO:0000313" key="8">
    <source>
        <dbReference type="Proteomes" id="UP000021053"/>
    </source>
</evidence>
<dbReference type="HOGENOM" id="CLU_028880_3_3_11"/>
<feature type="transmembrane region" description="Helical" evidence="6">
    <location>
        <begin position="184"/>
        <end position="204"/>
    </location>
</feature>
<dbReference type="GO" id="GO:0005886">
    <property type="term" value="C:plasma membrane"/>
    <property type="evidence" value="ECO:0007669"/>
    <property type="project" value="UniProtKB-SubCell"/>
</dbReference>
<dbReference type="PATRIC" id="fig|927661.3.peg.2542"/>
<keyword evidence="3 6" id="KW-0812">Transmembrane</keyword>
<dbReference type="Pfam" id="PF02653">
    <property type="entry name" value="BPD_transp_2"/>
    <property type="match status" value="1"/>
</dbReference>
<organism evidence="7 8">
    <name type="scientific">Cryptosporangium arvum DSM 44712</name>
    <dbReference type="NCBI Taxonomy" id="927661"/>
    <lineage>
        <taxon>Bacteria</taxon>
        <taxon>Bacillati</taxon>
        <taxon>Actinomycetota</taxon>
        <taxon>Actinomycetes</taxon>
        <taxon>Cryptosporangiales</taxon>
        <taxon>Cryptosporangiaceae</taxon>
        <taxon>Cryptosporangium</taxon>
    </lineage>
</organism>
<reference evidence="7 8" key="1">
    <citation type="submission" date="2013-07" db="EMBL/GenBank/DDBJ databases">
        <authorList>
            <consortium name="DOE Joint Genome Institute"/>
            <person name="Eisen J."/>
            <person name="Huntemann M."/>
            <person name="Han J."/>
            <person name="Chen A."/>
            <person name="Kyrpides N."/>
            <person name="Mavromatis K."/>
            <person name="Markowitz V."/>
            <person name="Palaniappan K."/>
            <person name="Ivanova N."/>
            <person name="Schaumberg A."/>
            <person name="Pati A."/>
            <person name="Liolios K."/>
            <person name="Nordberg H.P."/>
            <person name="Cantor M.N."/>
            <person name="Hua S.X."/>
            <person name="Woyke T."/>
        </authorList>
    </citation>
    <scope>NUCLEOTIDE SEQUENCE [LARGE SCALE GENOMIC DNA]</scope>
    <source>
        <strain evidence="7 8">DSM 44712</strain>
    </source>
</reference>